<keyword evidence="5 8" id="KW-0030">Aminoacyl-tRNA synthetase</keyword>
<dbReference type="STRING" id="35608.A0A2U1MGB2"/>
<dbReference type="OrthoDB" id="1706861at2759"/>
<dbReference type="GO" id="GO:0005739">
    <property type="term" value="C:mitochondrion"/>
    <property type="evidence" value="ECO:0007669"/>
    <property type="project" value="TreeGrafter"/>
</dbReference>
<evidence type="ECO:0000259" key="7">
    <source>
        <dbReference type="Pfam" id="PF08264"/>
    </source>
</evidence>
<keyword evidence="6" id="KW-1133">Transmembrane helix</keyword>
<dbReference type="GO" id="GO:0032543">
    <property type="term" value="P:mitochondrial translation"/>
    <property type="evidence" value="ECO:0007669"/>
    <property type="project" value="TreeGrafter"/>
</dbReference>
<evidence type="ECO:0000256" key="2">
    <source>
        <dbReference type="ARBA" id="ARBA00022741"/>
    </source>
</evidence>
<dbReference type="InterPro" id="IPR009080">
    <property type="entry name" value="tRNAsynth_Ia_anticodon-bd"/>
</dbReference>
<evidence type="ECO:0000313" key="9">
    <source>
        <dbReference type="Proteomes" id="UP000245207"/>
    </source>
</evidence>
<dbReference type="Pfam" id="PF08264">
    <property type="entry name" value="Anticodon_1"/>
    <property type="match status" value="2"/>
</dbReference>
<dbReference type="InterPro" id="IPR050081">
    <property type="entry name" value="Ile-tRNA_ligase"/>
</dbReference>
<evidence type="ECO:0000256" key="1">
    <source>
        <dbReference type="ARBA" id="ARBA00022598"/>
    </source>
</evidence>
<organism evidence="8 9">
    <name type="scientific">Artemisia annua</name>
    <name type="common">Sweet wormwood</name>
    <dbReference type="NCBI Taxonomy" id="35608"/>
    <lineage>
        <taxon>Eukaryota</taxon>
        <taxon>Viridiplantae</taxon>
        <taxon>Streptophyta</taxon>
        <taxon>Embryophyta</taxon>
        <taxon>Tracheophyta</taxon>
        <taxon>Spermatophyta</taxon>
        <taxon>Magnoliopsida</taxon>
        <taxon>eudicotyledons</taxon>
        <taxon>Gunneridae</taxon>
        <taxon>Pentapetalae</taxon>
        <taxon>asterids</taxon>
        <taxon>campanulids</taxon>
        <taxon>Asterales</taxon>
        <taxon>Asteraceae</taxon>
        <taxon>Asteroideae</taxon>
        <taxon>Anthemideae</taxon>
        <taxon>Artemisiinae</taxon>
        <taxon>Artemisia</taxon>
    </lineage>
</organism>
<evidence type="ECO:0000313" key="8">
    <source>
        <dbReference type="EMBL" id="PWA60311.1"/>
    </source>
</evidence>
<dbReference type="AlphaFoldDB" id="A0A2U1MGB2"/>
<evidence type="ECO:0000256" key="3">
    <source>
        <dbReference type="ARBA" id="ARBA00022840"/>
    </source>
</evidence>
<evidence type="ECO:0000256" key="6">
    <source>
        <dbReference type="SAM" id="Phobius"/>
    </source>
</evidence>
<dbReference type="SUPFAM" id="SSF47323">
    <property type="entry name" value="Anticodon-binding domain of a subclass of class I aminoacyl-tRNA synthetases"/>
    <property type="match status" value="2"/>
</dbReference>
<proteinExistence type="predicted"/>
<feature type="transmembrane region" description="Helical" evidence="6">
    <location>
        <begin position="410"/>
        <end position="433"/>
    </location>
</feature>
<keyword evidence="3" id="KW-0067">ATP-binding</keyword>
<dbReference type="GO" id="GO:0006428">
    <property type="term" value="P:isoleucyl-tRNA aminoacylation"/>
    <property type="evidence" value="ECO:0007669"/>
    <property type="project" value="TreeGrafter"/>
</dbReference>
<gene>
    <name evidence="8" type="ORF">CTI12_AA385440</name>
</gene>
<feature type="domain" description="Methionyl/Valyl/Leucyl/Isoleucyl-tRNA synthetase anticodon-binding" evidence="7">
    <location>
        <begin position="11"/>
        <end position="100"/>
    </location>
</feature>
<dbReference type="GO" id="GO:0004822">
    <property type="term" value="F:isoleucine-tRNA ligase activity"/>
    <property type="evidence" value="ECO:0007669"/>
    <property type="project" value="TreeGrafter"/>
</dbReference>
<dbReference type="EMBL" id="PKPP01005388">
    <property type="protein sequence ID" value="PWA60311.1"/>
    <property type="molecule type" value="Genomic_DNA"/>
</dbReference>
<keyword evidence="2" id="KW-0547">Nucleotide-binding</keyword>
<evidence type="ECO:0000256" key="5">
    <source>
        <dbReference type="ARBA" id="ARBA00023146"/>
    </source>
</evidence>
<protein>
    <submittedName>
        <fullName evidence="8">tRNA synthetase class I (I, L, M and V) family protein</fullName>
    </submittedName>
</protein>
<reference evidence="8 9" key="1">
    <citation type="journal article" date="2018" name="Mol. Plant">
        <title>The genome of Artemisia annua provides insight into the evolution of Asteraceae family and artemisinin biosynthesis.</title>
        <authorList>
            <person name="Shen Q."/>
            <person name="Zhang L."/>
            <person name="Liao Z."/>
            <person name="Wang S."/>
            <person name="Yan T."/>
            <person name="Shi P."/>
            <person name="Liu M."/>
            <person name="Fu X."/>
            <person name="Pan Q."/>
            <person name="Wang Y."/>
            <person name="Lv Z."/>
            <person name="Lu X."/>
            <person name="Zhang F."/>
            <person name="Jiang W."/>
            <person name="Ma Y."/>
            <person name="Chen M."/>
            <person name="Hao X."/>
            <person name="Li L."/>
            <person name="Tang Y."/>
            <person name="Lv G."/>
            <person name="Zhou Y."/>
            <person name="Sun X."/>
            <person name="Brodelius P.E."/>
            <person name="Rose J.K.C."/>
            <person name="Tang K."/>
        </authorList>
    </citation>
    <scope>NUCLEOTIDE SEQUENCE [LARGE SCALE GENOMIC DNA]</scope>
    <source>
        <strain evidence="9">cv. Huhao1</strain>
        <tissue evidence="8">Leaf</tissue>
    </source>
</reference>
<keyword evidence="1" id="KW-0436">Ligase</keyword>
<keyword evidence="9" id="KW-1185">Reference proteome</keyword>
<dbReference type="Gene3D" id="1.10.730.20">
    <property type="match status" value="2"/>
</dbReference>
<dbReference type="InterPro" id="IPR013155">
    <property type="entry name" value="M/V/L/I-tRNA-synth_anticd-bd"/>
</dbReference>
<accession>A0A2U1MGB2</accession>
<keyword evidence="4" id="KW-0648">Protein biosynthesis</keyword>
<dbReference type="PANTHER" id="PTHR42765">
    <property type="entry name" value="SOLEUCYL-TRNA SYNTHETASE"/>
    <property type="match status" value="1"/>
</dbReference>
<evidence type="ECO:0000256" key="4">
    <source>
        <dbReference type="ARBA" id="ARBA00022917"/>
    </source>
</evidence>
<dbReference type="Proteomes" id="UP000245207">
    <property type="component" value="Unassembled WGS sequence"/>
</dbReference>
<keyword evidence="6" id="KW-0472">Membrane</keyword>
<name>A0A2U1MGB2_ARTAN</name>
<dbReference type="PANTHER" id="PTHR42765:SF1">
    <property type="entry name" value="ISOLEUCINE--TRNA LIGASE, MITOCHONDRIAL"/>
    <property type="match status" value="1"/>
</dbReference>
<feature type="domain" description="Methionyl/Valyl/Leucyl/Isoleucyl-tRNA synthetase anticodon-binding" evidence="7">
    <location>
        <begin position="195"/>
        <end position="284"/>
    </location>
</feature>
<sequence length="495" mass="56347">MLNVPVFSAHKESLDDRKSGASSFTRRSCQTVLAAHLLSIVRVIAPILPHLAEELWQNLPFEYNIDNADVAKFVFESKWPEVNEKWLAFPEKDINFWGNILETAHTGKFIGSSLEAKVYLHSFDDSLAQRLRNMCEARLDADSLNRILITSQGTNFKIQNRVQILMAMCKRNCMYHIFLLETITMLNVPVFSAHKESLDDRKSGASSFTRRSCQTVLAAHLLSIVRVIAPILPHLAEELWQNLPFEYNIDNADVAKFVFESKWPEVNEKWLAFPEKDINFWGNILETAHTGKFIGSSLEAKVYLHSFDDSLAQRLRNMCEARLDADSLNRILITSQIYDQETENVTADVTAKDCLVNRSEFGLYLFRRAPHLECLCVAVTVQQDGYWMPLKSKTMYVLHQLLSFLVEQEMTFYVLLFFYVLASTNMSVALRYLKALGLYEKDFSNGVIVSCATDLISTFPSLATLLIKVIPQGTISASMFSLKGHAQSKYPTTFT</sequence>
<keyword evidence="6" id="KW-0812">Transmembrane</keyword>
<dbReference type="GO" id="GO:0005524">
    <property type="term" value="F:ATP binding"/>
    <property type="evidence" value="ECO:0007669"/>
    <property type="project" value="UniProtKB-KW"/>
</dbReference>
<comment type="caution">
    <text evidence="8">The sequence shown here is derived from an EMBL/GenBank/DDBJ whole genome shotgun (WGS) entry which is preliminary data.</text>
</comment>